<dbReference type="InterPro" id="IPR008004">
    <property type="entry name" value="OCTOPUS-like"/>
</dbReference>
<dbReference type="Proteomes" id="UP001604277">
    <property type="component" value="Unassembled WGS sequence"/>
</dbReference>
<sequence>MNHLFQLPKCKDFRRCRSVATSKCEAFYSSFTEQWCKSFNVRLDRSSLAHLFDNNDEKNGSNGCSKVESKNLRLLRVIYTMIEVSKEKRSSEEVRVSCNALVAVDVNDIDNDEEIEEGEFKTMKEYIDLKFQIKKNKSKDLRGIAGNLLDAASVFTKKLKKWRQKNKMKKPNNNSNCETTSSRGCNDVFSNIEKSRETQFDIGERRSCDTKPRFSVDGGRISFDELRASWDGYMIARTIHCTSYRVPLQEIWGGGGGLKKLIHF</sequence>
<dbReference type="AlphaFoldDB" id="A0ABD1W6Y7"/>
<proteinExistence type="predicted"/>
<comment type="caution">
    <text evidence="1">The sequence shown here is derived from an EMBL/GenBank/DDBJ whole genome shotgun (WGS) entry which is preliminary data.</text>
</comment>
<gene>
    <name evidence="1" type="ORF">Fot_14657</name>
</gene>
<name>A0ABD1W6Y7_9LAMI</name>
<keyword evidence="2" id="KW-1185">Reference proteome</keyword>
<dbReference type="PANTHER" id="PTHR31659">
    <property type="entry name" value="PROTEIN: UPF0503-LIKE PROTEIN, PUTATIVE (DUF740)-RELATED"/>
    <property type="match status" value="1"/>
</dbReference>
<organism evidence="1 2">
    <name type="scientific">Forsythia ovata</name>
    <dbReference type="NCBI Taxonomy" id="205694"/>
    <lineage>
        <taxon>Eukaryota</taxon>
        <taxon>Viridiplantae</taxon>
        <taxon>Streptophyta</taxon>
        <taxon>Embryophyta</taxon>
        <taxon>Tracheophyta</taxon>
        <taxon>Spermatophyta</taxon>
        <taxon>Magnoliopsida</taxon>
        <taxon>eudicotyledons</taxon>
        <taxon>Gunneridae</taxon>
        <taxon>Pentapetalae</taxon>
        <taxon>asterids</taxon>
        <taxon>lamiids</taxon>
        <taxon>Lamiales</taxon>
        <taxon>Oleaceae</taxon>
        <taxon>Forsythieae</taxon>
        <taxon>Forsythia</taxon>
    </lineage>
</organism>
<dbReference type="EMBL" id="JBFOLJ010000004">
    <property type="protein sequence ID" value="KAL2545424.1"/>
    <property type="molecule type" value="Genomic_DNA"/>
</dbReference>
<dbReference type="PANTHER" id="PTHR31659:SF0">
    <property type="entry name" value="EMB|CAB61945.1"/>
    <property type="match status" value="1"/>
</dbReference>
<accession>A0ABD1W6Y7</accession>
<evidence type="ECO:0000313" key="1">
    <source>
        <dbReference type="EMBL" id="KAL2545424.1"/>
    </source>
</evidence>
<protein>
    <submittedName>
        <fullName evidence="1">Uncharacterized protein</fullName>
    </submittedName>
</protein>
<evidence type="ECO:0000313" key="2">
    <source>
        <dbReference type="Proteomes" id="UP001604277"/>
    </source>
</evidence>
<reference evidence="2" key="1">
    <citation type="submission" date="2024-07" db="EMBL/GenBank/DDBJ databases">
        <title>Two chromosome-level genome assemblies of Korean endemic species Abeliophyllum distichum and Forsythia ovata (Oleaceae).</title>
        <authorList>
            <person name="Jang H."/>
        </authorList>
    </citation>
    <scope>NUCLEOTIDE SEQUENCE [LARGE SCALE GENOMIC DNA]</scope>
</reference>
<dbReference type="Gene3D" id="1.20.58.1360">
    <property type="match status" value="1"/>
</dbReference>
<dbReference type="Pfam" id="PF05340">
    <property type="entry name" value="DUF740"/>
    <property type="match status" value="1"/>
</dbReference>